<dbReference type="InterPro" id="IPR009060">
    <property type="entry name" value="UBA-like_sf"/>
</dbReference>
<evidence type="ECO:0000256" key="1">
    <source>
        <dbReference type="SAM" id="MobiDB-lite"/>
    </source>
</evidence>
<dbReference type="SMART" id="SM00546">
    <property type="entry name" value="CUE"/>
    <property type="match status" value="2"/>
</dbReference>
<dbReference type="Pfam" id="PF25124">
    <property type="entry name" value="DUF7816"/>
    <property type="match status" value="1"/>
</dbReference>
<evidence type="ECO:0000313" key="4">
    <source>
        <dbReference type="EMBL" id="KAJ8271710.1"/>
    </source>
</evidence>
<evidence type="ECO:0000313" key="5">
    <source>
        <dbReference type="Proteomes" id="UP001152803"/>
    </source>
</evidence>
<dbReference type="GO" id="GO:0005634">
    <property type="term" value="C:nucleus"/>
    <property type="evidence" value="ECO:0007669"/>
    <property type="project" value="TreeGrafter"/>
</dbReference>
<dbReference type="OrthoDB" id="3231855at2759"/>
<dbReference type="Proteomes" id="UP001152803">
    <property type="component" value="Unassembled WGS sequence"/>
</dbReference>
<dbReference type="SUPFAM" id="SSF52540">
    <property type="entry name" value="P-loop containing nucleoside triphosphate hydrolases"/>
    <property type="match status" value="1"/>
</dbReference>
<feature type="region of interest" description="Disordered" evidence="1">
    <location>
        <begin position="770"/>
        <end position="813"/>
    </location>
</feature>
<dbReference type="Pfam" id="PF25125">
    <property type="entry name" value="DUF7817"/>
    <property type="match status" value="1"/>
</dbReference>
<feature type="region of interest" description="Disordered" evidence="1">
    <location>
        <begin position="853"/>
        <end position="886"/>
    </location>
</feature>
<dbReference type="PANTHER" id="PTHR46535:SF1">
    <property type="entry name" value="NEDD4-BINDING PROTEIN 2"/>
    <property type="match status" value="1"/>
</dbReference>
<dbReference type="SUPFAM" id="SSF46934">
    <property type="entry name" value="UBA-like"/>
    <property type="match status" value="1"/>
</dbReference>
<dbReference type="Gene3D" id="3.30.1370.110">
    <property type="match status" value="1"/>
</dbReference>
<dbReference type="SUPFAM" id="SSF160443">
    <property type="entry name" value="SMR domain-like"/>
    <property type="match status" value="1"/>
</dbReference>
<dbReference type="InterPro" id="IPR052772">
    <property type="entry name" value="Endo/PolyKinase_Domain-Protein"/>
</dbReference>
<dbReference type="Pfam" id="PF08590">
    <property type="entry name" value="DUF1771"/>
    <property type="match status" value="1"/>
</dbReference>
<dbReference type="Gene3D" id="1.10.8.10">
    <property type="entry name" value="DNA helicase RuvA subunit, C-terminal domain"/>
    <property type="match status" value="1"/>
</dbReference>
<dbReference type="GO" id="GO:0004519">
    <property type="term" value="F:endonuclease activity"/>
    <property type="evidence" value="ECO:0007669"/>
    <property type="project" value="TreeGrafter"/>
</dbReference>
<name>A0A9Q1HZL4_CONCO</name>
<dbReference type="InterPro" id="IPR003892">
    <property type="entry name" value="CUE"/>
</dbReference>
<dbReference type="CDD" id="cd14365">
    <property type="entry name" value="CUE_N4BP2"/>
    <property type="match status" value="1"/>
</dbReference>
<dbReference type="Gene3D" id="3.40.50.300">
    <property type="entry name" value="P-loop containing nucleotide triphosphate hydrolases"/>
    <property type="match status" value="1"/>
</dbReference>
<feature type="compositionally biased region" description="Basic and acidic residues" evidence="1">
    <location>
        <begin position="795"/>
        <end position="813"/>
    </location>
</feature>
<dbReference type="SMART" id="SM01162">
    <property type="entry name" value="DUF1771"/>
    <property type="match status" value="1"/>
</dbReference>
<dbReference type="SMART" id="SM00463">
    <property type="entry name" value="SMR"/>
    <property type="match status" value="1"/>
</dbReference>
<feature type="region of interest" description="Disordered" evidence="1">
    <location>
        <begin position="281"/>
        <end position="325"/>
    </location>
</feature>
<evidence type="ECO:0000259" key="3">
    <source>
        <dbReference type="PROSITE" id="PS51140"/>
    </source>
</evidence>
<organism evidence="4 5">
    <name type="scientific">Conger conger</name>
    <name type="common">Conger eel</name>
    <name type="synonym">Muraena conger</name>
    <dbReference type="NCBI Taxonomy" id="82655"/>
    <lineage>
        <taxon>Eukaryota</taxon>
        <taxon>Metazoa</taxon>
        <taxon>Chordata</taxon>
        <taxon>Craniata</taxon>
        <taxon>Vertebrata</taxon>
        <taxon>Euteleostomi</taxon>
        <taxon>Actinopterygii</taxon>
        <taxon>Neopterygii</taxon>
        <taxon>Teleostei</taxon>
        <taxon>Anguilliformes</taxon>
        <taxon>Congridae</taxon>
        <taxon>Conger</taxon>
    </lineage>
</organism>
<sequence length="1684" mass="185789">MPRKKKSAQSPARAPGLSTERGVNWNSGKSVADQAMARNETKNSNNVGAGQSTNVQFSGKEEIVNKMQEMFSHLEPEVIYLVLNECDFRVEHAMDSLLELSVAAEGTAPGPAVVSGFELAAALLYAKPQQNEPSAEATAANGPPVLGGKREEGEETGNRLTAEFDTLIDREMESLSSQPPLFGSVLPPIPQDAVPSQALPELLQSSVGQDQRPGLGQQVQAEGGSRGSRTLSPLSGLSFSGPPLHQEGPGLLDFSHLTTDSASRNPTLDLGSLGRPSAFQAYKKSPKTRGTEGGQATPSTCGDVALPKPGNGSSLGPSAEGKEPLATPSLFWNMQAPEFQPQNPGPAFITPVVLNPMPWGSQPVHHWFSPVPVQQAPLKPAATIPKSWALPAPSRPLVPLRSTRLEGKVLVLLRGAPGAGKSTMARSLLIQNPGGVVLCSDEFFIQDGHYRYNPALLGEAHEWNHCRAKEAFEKNMSPIIIDNTNMQCWEMKPYVALAKKHNYKVMFREPDTWWKFKPRELERRTKHGVSKEKIRRMLERYERHVSVDSVMRSFDKRPELSDNNSMALPLPETSLSQPLPSEVKPDLVEEPYLSLGLAQGYGHAYSHAQLFSSLPDVSSVGRGSAREQSLGAGDSSRSSSLQGFNVSLPPQELLDASVLDWELDTLPTPECNTQAPEGERTPEFSGQNQDRADEQPAAFSESISQRVRRDRTRPRQTDAGNEDGVQQSSGNDTLPGNDSQCEWEEEVPGVKAVGCDRVRPELLDFVGDWPSEGMEQREQRLRAGRGKGMQLDGKSSAEQDGIPRAKMAEGAERNKSEFQKLLDLLQIGTSLSQKESSPSVSSPIDFMLHSSTEDLSKDPEHGFQGSQSPAPSSTEGLDQKAGRDTRPEILDCVADWTLSDITPVRDAPQILAMETPPPSPARTAIFTPERGSEWKKSVEECETSPECRKDLGPAEQKAESPGGTVTSPVSGGSQERRFRQSRRSGKQCKLALTFTSPTSPRPLESPLAAPHSATITPESPAPRHTHRSAQTDPGDFALLWRLDRQRQEDVTAILPDVRVLVANCTHFQPGPLEPPTPQVVPYRMVLDKGTQVEEQDLVGSDSSKVQDLQILCRHFKLVSSDTLEDLYDKCHQDIEWTTNLLLDSGEELFKDDEDDPPGVRRSILPREADLIQKQIHPNSGLVEPSLAAEENSTDIANPGELSIGQPKGELDAPTQLLNSREAEAAGGLAVGSEYQADPPQEEGSAALLLEEEQSKEPGDLPSLNKMTWSLVSQLQEMNRKDRLEEQKERDREREREGAKERAGQAKQDHTALNIQSLELKLPAELAFQLSELFGPVGIAPGLWSPEDCSVQIDLNLARLLHQKWKETIQERQLLEALSYHLLQESSEHWGDQSEAAAQNVPFMDHWNAPQSHVSLRDIMLEEQVLQEHMEKSRESQAKGRKDGAALLKEQQLYSMFPNIDRHFLHDIFKAHNYSLEQTTQFLTSLLHEEPVRTVVASDTAPPSDAQRARSNERRRKGKEAASVEFQDTQDPAYEDFRTEATLQRRKQQESFSKAAEAYRQGMKDVASFYAQQGHLHGQKMKEANNRAAMLIFERVNATLLPENILDLHGLHVDEALFHLQRVLEEKTVEWQQGGCRPQLSVITGRGNHSQGGVARIRPAVIDYLTTRKYTFTEPKCGLVLVTLH</sequence>
<feature type="compositionally biased region" description="Basic and acidic residues" evidence="1">
    <location>
        <begin position="877"/>
        <end position="886"/>
    </location>
</feature>
<feature type="region of interest" description="Disordered" evidence="1">
    <location>
        <begin position="666"/>
        <end position="747"/>
    </location>
</feature>
<feature type="region of interest" description="Disordered" evidence="1">
    <location>
        <begin position="1"/>
        <end position="31"/>
    </location>
</feature>
<dbReference type="Pfam" id="PF25126">
    <property type="entry name" value="DUF7818"/>
    <property type="match status" value="1"/>
</dbReference>
<dbReference type="Pfam" id="PF01713">
    <property type="entry name" value="Smr"/>
    <property type="match status" value="1"/>
</dbReference>
<dbReference type="PROSITE" id="PS50828">
    <property type="entry name" value="SMR"/>
    <property type="match status" value="1"/>
</dbReference>
<dbReference type="InterPro" id="IPR036063">
    <property type="entry name" value="Smr_dom_sf"/>
</dbReference>
<dbReference type="InterPro" id="IPR027417">
    <property type="entry name" value="P-loop_NTPase"/>
</dbReference>
<feature type="region of interest" description="Disordered" evidence="1">
    <location>
        <begin position="132"/>
        <end position="158"/>
    </location>
</feature>
<dbReference type="InterPro" id="IPR013899">
    <property type="entry name" value="DUF1771"/>
</dbReference>
<dbReference type="InterPro" id="IPR041801">
    <property type="entry name" value="N4BP2_CUE"/>
</dbReference>
<dbReference type="InterPro" id="IPR056718">
    <property type="entry name" value="DUF7816"/>
</dbReference>
<evidence type="ECO:0008006" key="6">
    <source>
        <dbReference type="Google" id="ProtNLM"/>
    </source>
</evidence>
<feature type="compositionally biased region" description="Low complexity" evidence="1">
    <location>
        <begin position="231"/>
        <end position="244"/>
    </location>
</feature>
<dbReference type="InterPro" id="IPR056719">
    <property type="entry name" value="DUF7817"/>
</dbReference>
<dbReference type="CDD" id="cd14279">
    <property type="entry name" value="CUE"/>
    <property type="match status" value="1"/>
</dbReference>
<dbReference type="InterPro" id="IPR056720">
    <property type="entry name" value="DUF7818"/>
</dbReference>
<dbReference type="GO" id="GO:0043130">
    <property type="term" value="F:ubiquitin binding"/>
    <property type="evidence" value="ECO:0007669"/>
    <property type="project" value="InterPro"/>
</dbReference>
<proteinExistence type="predicted"/>
<feature type="compositionally biased region" description="Basic and acidic residues" evidence="1">
    <location>
        <begin position="941"/>
        <end position="958"/>
    </location>
</feature>
<feature type="region of interest" description="Disordered" evidence="1">
    <location>
        <begin position="1277"/>
        <end position="1309"/>
    </location>
</feature>
<reference evidence="4" key="1">
    <citation type="journal article" date="2023" name="Science">
        <title>Genome structures resolve the early diversification of teleost fishes.</title>
        <authorList>
            <person name="Parey E."/>
            <person name="Louis A."/>
            <person name="Montfort J."/>
            <person name="Bouchez O."/>
            <person name="Roques C."/>
            <person name="Iampietro C."/>
            <person name="Lluch J."/>
            <person name="Castinel A."/>
            <person name="Donnadieu C."/>
            <person name="Desvignes T."/>
            <person name="Floi Bucao C."/>
            <person name="Jouanno E."/>
            <person name="Wen M."/>
            <person name="Mejri S."/>
            <person name="Dirks R."/>
            <person name="Jansen H."/>
            <person name="Henkel C."/>
            <person name="Chen W.J."/>
            <person name="Zahm M."/>
            <person name="Cabau C."/>
            <person name="Klopp C."/>
            <person name="Thompson A.W."/>
            <person name="Robinson-Rechavi M."/>
            <person name="Braasch I."/>
            <person name="Lecointre G."/>
            <person name="Bobe J."/>
            <person name="Postlethwait J.H."/>
            <person name="Berthelot C."/>
            <person name="Roest Crollius H."/>
            <person name="Guiguen Y."/>
        </authorList>
    </citation>
    <scope>NUCLEOTIDE SEQUENCE</scope>
    <source>
        <strain evidence="4">Concon-B</strain>
    </source>
</reference>
<comment type="caution">
    <text evidence="4">The sequence shown here is derived from an EMBL/GenBank/DDBJ whole genome shotgun (WGS) entry which is preliminary data.</text>
</comment>
<dbReference type="Pfam" id="PF13671">
    <property type="entry name" value="AAA_33"/>
    <property type="match status" value="1"/>
</dbReference>
<gene>
    <name evidence="4" type="ORF">COCON_G00105690</name>
</gene>
<dbReference type="PROSITE" id="PS51140">
    <property type="entry name" value="CUE"/>
    <property type="match status" value="2"/>
</dbReference>
<feature type="region of interest" description="Disordered" evidence="1">
    <location>
        <begin position="941"/>
        <end position="1030"/>
    </location>
</feature>
<feature type="domain" description="CUE" evidence="3">
    <location>
        <begin position="1444"/>
        <end position="1487"/>
    </location>
</feature>
<feature type="compositionally biased region" description="Polar residues" evidence="1">
    <location>
        <begin position="724"/>
        <end position="740"/>
    </location>
</feature>
<protein>
    <recommendedName>
        <fullName evidence="6">NEDD4-binding protein 2</fullName>
    </recommendedName>
</protein>
<feature type="region of interest" description="Disordered" evidence="1">
    <location>
        <begin position="208"/>
        <end position="258"/>
    </location>
</feature>
<feature type="region of interest" description="Disordered" evidence="1">
    <location>
        <begin position="556"/>
        <end position="582"/>
    </location>
</feature>
<feature type="compositionally biased region" description="Polar residues" evidence="1">
    <location>
        <begin position="864"/>
        <end position="876"/>
    </location>
</feature>
<feature type="domain" description="CUE" evidence="3">
    <location>
        <begin position="59"/>
        <end position="102"/>
    </location>
</feature>
<feature type="domain" description="Smr" evidence="2">
    <location>
        <begin position="1605"/>
        <end position="1684"/>
    </location>
</feature>
<accession>A0A9Q1HZL4</accession>
<keyword evidence="5" id="KW-1185">Reference proteome</keyword>
<dbReference type="InterPro" id="IPR002625">
    <property type="entry name" value="Smr_dom"/>
</dbReference>
<dbReference type="EMBL" id="JAFJMO010000007">
    <property type="protein sequence ID" value="KAJ8271710.1"/>
    <property type="molecule type" value="Genomic_DNA"/>
</dbReference>
<feature type="compositionally biased region" description="Low complexity" evidence="1">
    <location>
        <begin position="960"/>
        <end position="973"/>
    </location>
</feature>
<feature type="region of interest" description="Disordered" evidence="1">
    <location>
        <begin position="1493"/>
        <end position="1530"/>
    </location>
</feature>
<evidence type="ECO:0000259" key="2">
    <source>
        <dbReference type="PROSITE" id="PS50828"/>
    </source>
</evidence>
<feature type="region of interest" description="Disordered" evidence="1">
    <location>
        <begin position="616"/>
        <end position="644"/>
    </location>
</feature>
<dbReference type="PANTHER" id="PTHR46535">
    <property type="entry name" value="NEDD4-BINDING PROTEIN 2"/>
    <property type="match status" value="1"/>
</dbReference>